<dbReference type="AlphaFoldDB" id="A0A840XZC1"/>
<gene>
    <name evidence="2" type="ORF">FHS88_001642</name>
</gene>
<sequence length="132" mass="13423">MRDIAIRLAIFGLGLAATPSLAQGVPGDSPLNGGDRVAAQADGIATPQVESLLLQAEQAARQGRLPLANELVERAEALALTRSTIAGTETTPVREGAVARMAEARAAIARRDGSAAAMLIADAASLSRAQGL</sequence>
<reference evidence="2 3" key="1">
    <citation type="submission" date="2020-08" db="EMBL/GenBank/DDBJ databases">
        <title>Genomic Encyclopedia of Type Strains, Phase IV (KMG-IV): sequencing the most valuable type-strain genomes for metagenomic binning, comparative biology and taxonomic classification.</title>
        <authorList>
            <person name="Goeker M."/>
        </authorList>
    </citation>
    <scope>NUCLEOTIDE SEQUENCE [LARGE SCALE GENOMIC DNA]</scope>
    <source>
        <strain evidence="2 3">DSM 25895</strain>
    </source>
</reference>
<dbReference type="RefSeq" id="WP_211842488.1">
    <property type="nucleotide sequence ID" value="NZ_JAAEDJ010000065.1"/>
</dbReference>
<feature type="signal peptide" evidence="1">
    <location>
        <begin position="1"/>
        <end position="22"/>
    </location>
</feature>
<evidence type="ECO:0000256" key="1">
    <source>
        <dbReference type="SAM" id="SignalP"/>
    </source>
</evidence>
<comment type="caution">
    <text evidence="2">The sequence shown here is derived from an EMBL/GenBank/DDBJ whole genome shotgun (WGS) entry which is preliminary data.</text>
</comment>
<evidence type="ECO:0008006" key="4">
    <source>
        <dbReference type="Google" id="ProtNLM"/>
    </source>
</evidence>
<organism evidence="2 3">
    <name type="scientific">Neoroseomonas alkaliterrae</name>
    <dbReference type="NCBI Taxonomy" id="1452450"/>
    <lineage>
        <taxon>Bacteria</taxon>
        <taxon>Pseudomonadati</taxon>
        <taxon>Pseudomonadota</taxon>
        <taxon>Alphaproteobacteria</taxon>
        <taxon>Acetobacterales</taxon>
        <taxon>Acetobacteraceae</taxon>
        <taxon>Neoroseomonas</taxon>
    </lineage>
</organism>
<protein>
    <recommendedName>
        <fullName evidence="4">DUF4398 domain-containing protein</fullName>
    </recommendedName>
</protein>
<proteinExistence type="predicted"/>
<feature type="chain" id="PRO_5032804690" description="DUF4398 domain-containing protein" evidence="1">
    <location>
        <begin position="23"/>
        <end position="132"/>
    </location>
</feature>
<name>A0A840XZC1_9PROT</name>
<evidence type="ECO:0000313" key="3">
    <source>
        <dbReference type="Proteomes" id="UP000562254"/>
    </source>
</evidence>
<dbReference type="Proteomes" id="UP000562254">
    <property type="component" value="Unassembled WGS sequence"/>
</dbReference>
<accession>A0A840XZC1</accession>
<keyword evidence="1" id="KW-0732">Signal</keyword>
<dbReference type="EMBL" id="JACIJE010000003">
    <property type="protein sequence ID" value="MBB5689517.1"/>
    <property type="molecule type" value="Genomic_DNA"/>
</dbReference>
<evidence type="ECO:0000313" key="2">
    <source>
        <dbReference type="EMBL" id="MBB5689517.1"/>
    </source>
</evidence>
<keyword evidence="3" id="KW-1185">Reference proteome</keyword>